<proteinExistence type="predicted"/>
<organism evidence="1 2">
    <name type="scientific">Gloeobacter morelensis MG652769</name>
    <dbReference type="NCBI Taxonomy" id="2781736"/>
    <lineage>
        <taxon>Bacteria</taxon>
        <taxon>Bacillati</taxon>
        <taxon>Cyanobacteriota</taxon>
        <taxon>Cyanophyceae</taxon>
        <taxon>Gloeobacterales</taxon>
        <taxon>Gloeobacteraceae</taxon>
        <taxon>Gloeobacter</taxon>
        <taxon>Gloeobacter morelensis</taxon>
    </lineage>
</organism>
<evidence type="ECO:0000313" key="1">
    <source>
        <dbReference type="EMBL" id="UFP95474.1"/>
    </source>
</evidence>
<sequence length="73" mass="8388">MPEPQLDIPQALPLLQALCWQTVGPSGLSPREMLQIYRTRLRFRGVLADLGEQERAFLQKLIHRFGSDLEVSR</sequence>
<dbReference type="Proteomes" id="UP001054846">
    <property type="component" value="Chromosome"/>
</dbReference>
<dbReference type="EMBL" id="CP063845">
    <property type="protein sequence ID" value="UFP95474.1"/>
    <property type="molecule type" value="Genomic_DNA"/>
</dbReference>
<keyword evidence="2" id="KW-1185">Reference proteome</keyword>
<evidence type="ECO:0000313" key="2">
    <source>
        <dbReference type="Proteomes" id="UP001054846"/>
    </source>
</evidence>
<protein>
    <submittedName>
        <fullName evidence="1">Uncharacterized protein</fullName>
    </submittedName>
</protein>
<accession>A0ABY3PPK6</accession>
<dbReference type="RefSeq" id="WP_230842702.1">
    <property type="nucleotide sequence ID" value="NZ_CP063845.1"/>
</dbReference>
<name>A0ABY3PPK6_9CYAN</name>
<gene>
    <name evidence="1" type="ORF">ISF26_04280</name>
</gene>
<reference evidence="1 2" key="1">
    <citation type="journal article" date="2021" name="Genome Biol. Evol.">
        <title>Complete Genome Sequencing of a Novel Gloeobacter Species from a Waterfall Cave in Mexico.</title>
        <authorList>
            <person name="Saw J.H."/>
            <person name="Cardona T."/>
            <person name="Montejano G."/>
        </authorList>
    </citation>
    <scope>NUCLEOTIDE SEQUENCE [LARGE SCALE GENOMIC DNA]</scope>
    <source>
        <strain evidence="1">MG652769</strain>
    </source>
</reference>